<dbReference type="InterPro" id="IPR011990">
    <property type="entry name" value="TPR-like_helical_dom_sf"/>
</dbReference>
<evidence type="ECO:0000259" key="1">
    <source>
        <dbReference type="Pfam" id="PF13369"/>
    </source>
</evidence>
<dbReference type="InterPro" id="IPR032698">
    <property type="entry name" value="SirB1_N"/>
</dbReference>
<dbReference type="EMBL" id="UINC01000039">
    <property type="protein sequence ID" value="SUZ47864.1"/>
    <property type="molecule type" value="Genomic_DNA"/>
</dbReference>
<accession>A0A381N1D9</accession>
<dbReference type="SUPFAM" id="SSF48452">
    <property type="entry name" value="TPR-like"/>
    <property type="match status" value="1"/>
</dbReference>
<gene>
    <name evidence="2" type="ORF">METZ01_LOCUS718</name>
</gene>
<protein>
    <recommendedName>
        <fullName evidence="1">Protein SirB1 N-terminal domain-containing protein</fullName>
    </recommendedName>
</protein>
<name>A0A381N1D9_9ZZZZ</name>
<proteinExistence type="predicted"/>
<dbReference type="Gene3D" id="1.25.40.10">
    <property type="entry name" value="Tetratricopeptide repeat domain"/>
    <property type="match status" value="1"/>
</dbReference>
<dbReference type="Pfam" id="PF13369">
    <property type="entry name" value="Transglut_core2"/>
    <property type="match status" value="1"/>
</dbReference>
<dbReference type="PANTHER" id="PTHR31350:SF21">
    <property type="entry name" value="F-BOX ONLY PROTEIN 21"/>
    <property type="match status" value="1"/>
</dbReference>
<evidence type="ECO:0000313" key="2">
    <source>
        <dbReference type="EMBL" id="SUZ47864.1"/>
    </source>
</evidence>
<reference evidence="2" key="1">
    <citation type="submission" date="2018-05" db="EMBL/GenBank/DDBJ databases">
        <authorList>
            <person name="Lanie J.A."/>
            <person name="Ng W.-L."/>
            <person name="Kazmierczak K.M."/>
            <person name="Andrzejewski T.M."/>
            <person name="Davidsen T.M."/>
            <person name="Wayne K.J."/>
            <person name="Tettelin H."/>
            <person name="Glass J.I."/>
            <person name="Rusch D."/>
            <person name="Podicherti R."/>
            <person name="Tsui H.-C.T."/>
            <person name="Winkler M.E."/>
        </authorList>
    </citation>
    <scope>NUCLEOTIDE SEQUENCE</scope>
</reference>
<dbReference type="PANTHER" id="PTHR31350">
    <property type="entry name" value="SI:DKEY-261L7.2"/>
    <property type="match status" value="1"/>
</dbReference>
<feature type="domain" description="Protein SirB1 N-terminal" evidence="1">
    <location>
        <begin position="47"/>
        <end position="199"/>
    </location>
</feature>
<organism evidence="2">
    <name type="scientific">marine metagenome</name>
    <dbReference type="NCBI Taxonomy" id="408172"/>
    <lineage>
        <taxon>unclassified sequences</taxon>
        <taxon>metagenomes</taxon>
        <taxon>ecological metagenomes</taxon>
    </lineage>
</organism>
<dbReference type="AlphaFoldDB" id="A0A381N1D9"/>
<sequence>MGTTPSNPKENFARAVRCPDDEINLSSASLNAAAAEFPDLDVVAYQGLIAKLGVQVKSHLTAHHSIYDFVDVMYDVIFEKAGFKGNTKDYFDPNNNHINQVIDKKTGSPVALSILYMEVARTAGVSVDGISLRKHFVVAVGDGDDRLYVDPFYRGGLLSRKECIVSILGKDRVDGGDFDDLERKFLRPTNKRTILRRLISNLKVAYEKHKRYELALSASERIQLLDPSNLGNLSELAHLQTKVGNFGDAVDSLTQFLDRAPAGANTEQAESALRKLKSLTAQGKENSES</sequence>
<dbReference type="Pfam" id="PF13371">
    <property type="entry name" value="TPR_9"/>
    <property type="match status" value="1"/>
</dbReference>